<evidence type="ECO:0000256" key="1">
    <source>
        <dbReference type="ARBA" id="ARBA00002286"/>
    </source>
</evidence>
<dbReference type="Pfam" id="PF13276">
    <property type="entry name" value="HTH_21"/>
    <property type="match status" value="1"/>
</dbReference>
<proteinExistence type="predicted"/>
<dbReference type="InterPro" id="IPR012337">
    <property type="entry name" value="RNaseH-like_sf"/>
</dbReference>
<dbReference type="PANTHER" id="PTHR46889">
    <property type="entry name" value="TRANSPOSASE INSF FOR INSERTION SEQUENCE IS3B-RELATED"/>
    <property type="match status" value="1"/>
</dbReference>
<feature type="domain" description="Integrase catalytic" evidence="2">
    <location>
        <begin position="108"/>
        <end position="287"/>
    </location>
</feature>
<evidence type="ECO:0000259" key="2">
    <source>
        <dbReference type="PROSITE" id="PS50994"/>
    </source>
</evidence>
<dbReference type="InterPro" id="IPR050900">
    <property type="entry name" value="Transposase_IS3/IS150/IS904"/>
</dbReference>
<comment type="function">
    <text evidence="1">Involved in the transposition of the insertion sequence.</text>
</comment>
<dbReference type="Gene3D" id="3.30.420.10">
    <property type="entry name" value="Ribonuclease H-like superfamily/Ribonuclease H"/>
    <property type="match status" value="1"/>
</dbReference>
<dbReference type="OrthoDB" id="9781005at2"/>
<dbReference type="InterPro" id="IPR048020">
    <property type="entry name" value="Transpos_IS3"/>
</dbReference>
<dbReference type="PROSITE" id="PS50994">
    <property type="entry name" value="INTEGRASE"/>
    <property type="match status" value="1"/>
</dbReference>
<evidence type="ECO:0000313" key="3">
    <source>
        <dbReference type="EMBL" id="ASR49294.1"/>
    </source>
</evidence>
<dbReference type="AlphaFoldDB" id="A0A222WTT6"/>
<protein>
    <recommendedName>
        <fullName evidence="2">Integrase catalytic domain-containing protein</fullName>
    </recommendedName>
</protein>
<name>A0A222WTT6_9BACL</name>
<dbReference type="SUPFAM" id="SSF53098">
    <property type="entry name" value="Ribonuclease H-like"/>
    <property type="match status" value="1"/>
</dbReference>
<dbReference type="InterPro" id="IPR025948">
    <property type="entry name" value="HTH-like_dom"/>
</dbReference>
<dbReference type="InterPro" id="IPR036397">
    <property type="entry name" value="RNaseH_sf"/>
</dbReference>
<dbReference type="GO" id="GO:0003676">
    <property type="term" value="F:nucleic acid binding"/>
    <property type="evidence" value="ECO:0007669"/>
    <property type="project" value="InterPro"/>
</dbReference>
<accession>A0A222WTT6</accession>
<dbReference type="PANTHER" id="PTHR46889:SF4">
    <property type="entry name" value="TRANSPOSASE INSO FOR INSERTION SEQUENCE ELEMENT IS911B-RELATED"/>
    <property type="match status" value="1"/>
</dbReference>
<dbReference type="Proteomes" id="UP000214666">
    <property type="component" value="Chromosome"/>
</dbReference>
<sequence>MNVYLAIQALREETAVSIQLLCEIDGIPRSSYYKWLHRKPGSREQENEQLTHVMMSIYEKVERTFGYRQLTLHMREQTRKTINLKRVYRLMKVKGIQSVIRRKKKRYVHSTPQQVAENLLDRNFHAAASNEKWVTDVTEFKYGNGQKAYLSAILDLYDKSIVSYVFGHSNNNPLVFQTLKRALQVAPGSKPMLHSDRGFQYTSLDFKTMLDKYRMTQSMSRVGRCIDNGPMESFWGTLKCEKYYLHTYHTFEDLKRDIEDYIHFYNYERLQAKLNGLSPMKFRSKAA</sequence>
<dbReference type="InterPro" id="IPR001584">
    <property type="entry name" value="Integrase_cat-core"/>
</dbReference>
<reference evidence="3 4" key="1">
    <citation type="submission" date="2017-03" db="EMBL/GenBank/DDBJ databases">
        <title>Complete genome sequence of Paenibacillus Kribbensis producing bioflocculants.</title>
        <authorList>
            <person name="Lee H.-G."/>
            <person name="Oh H.-M."/>
        </authorList>
    </citation>
    <scope>NUCLEOTIDE SEQUENCE [LARGE SCALE GENOMIC DNA]</scope>
    <source>
        <strain evidence="3 4">AM49</strain>
    </source>
</reference>
<evidence type="ECO:0000313" key="4">
    <source>
        <dbReference type="Proteomes" id="UP000214666"/>
    </source>
</evidence>
<keyword evidence="4" id="KW-1185">Reference proteome</keyword>
<dbReference type="Pfam" id="PF13333">
    <property type="entry name" value="rve_2"/>
    <property type="match status" value="1"/>
</dbReference>
<dbReference type="RefSeq" id="WP_094156508.1">
    <property type="nucleotide sequence ID" value="NZ_CP020028.1"/>
</dbReference>
<gene>
    <name evidence="3" type="ORF">B4V02_22605</name>
</gene>
<dbReference type="NCBIfam" id="NF033516">
    <property type="entry name" value="transpos_IS3"/>
    <property type="match status" value="1"/>
</dbReference>
<dbReference type="KEGG" id="pkb:B4V02_22605"/>
<dbReference type="Pfam" id="PF00665">
    <property type="entry name" value="rve"/>
    <property type="match status" value="1"/>
</dbReference>
<dbReference type="EMBL" id="CP020028">
    <property type="protein sequence ID" value="ASR49294.1"/>
    <property type="molecule type" value="Genomic_DNA"/>
</dbReference>
<organism evidence="3 4">
    <name type="scientific">Paenibacillus kribbensis</name>
    <dbReference type="NCBI Taxonomy" id="172713"/>
    <lineage>
        <taxon>Bacteria</taxon>
        <taxon>Bacillati</taxon>
        <taxon>Bacillota</taxon>
        <taxon>Bacilli</taxon>
        <taxon>Bacillales</taxon>
        <taxon>Paenibacillaceae</taxon>
        <taxon>Paenibacillus</taxon>
    </lineage>
</organism>
<dbReference type="GO" id="GO:0015074">
    <property type="term" value="P:DNA integration"/>
    <property type="evidence" value="ECO:0007669"/>
    <property type="project" value="InterPro"/>
</dbReference>